<protein>
    <submittedName>
        <fullName evidence="9">Rnf213a protein</fullName>
    </submittedName>
</protein>
<keyword evidence="10" id="KW-1185">Reference proteome</keyword>
<evidence type="ECO:0000313" key="10">
    <source>
        <dbReference type="Proteomes" id="UP000649617"/>
    </source>
</evidence>
<keyword evidence="6" id="KW-0391">Immunity</keyword>
<evidence type="ECO:0000256" key="6">
    <source>
        <dbReference type="ARBA" id="ARBA00022859"/>
    </source>
</evidence>
<dbReference type="OrthoDB" id="2423195at2759"/>
<organism evidence="9 10">
    <name type="scientific">Symbiodinium pilosum</name>
    <name type="common">Dinoflagellate</name>
    <dbReference type="NCBI Taxonomy" id="2952"/>
    <lineage>
        <taxon>Eukaryota</taxon>
        <taxon>Sar</taxon>
        <taxon>Alveolata</taxon>
        <taxon>Dinophyceae</taxon>
        <taxon>Suessiales</taxon>
        <taxon>Symbiodiniaceae</taxon>
        <taxon>Symbiodinium</taxon>
    </lineage>
</organism>
<evidence type="ECO:0000256" key="4">
    <source>
        <dbReference type="ARBA" id="ARBA00022771"/>
    </source>
</evidence>
<comment type="subcellular location">
    <subcellularLocation>
        <location evidence="1">Cytoplasm</location>
    </subcellularLocation>
</comment>
<dbReference type="Pfam" id="PF20173">
    <property type="entry name" value="ZnF_RZ-type"/>
    <property type="match status" value="1"/>
</dbReference>
<accession>A0A812KY75</accession>
<dbReference type="GO" id="GO:0008270">
    <property type="term" value="F:zinc ion binding"/>
    <property type="evidence" value="ECO:0007669"/>
    <property type="project" value="UniProtKB-KW"/>
</dbReference>
<keyword evidence="5" id="KW-0862">Zinc</keyword>
<evidence type="ECO:0000259" key="8">
    <source>
        <dbReference type="PROSITE" id="PS51981"/>
    </source>
</evidence>
<keyword evidence="3" id="KW-0479">Metal-binding</keyword>
<proteinExistence type="predicted"/>
<dbReference type="EMBL" id="CAJNIZ010005040">
    <property type="protein sequence ID" value="CAE7238249.1"/>
    <property type="molecule type" value="Genomic_DNA"/>
</dbReference>
<sequence>MGASGNLGVHACSCGYMYTIGECTRPMQQTRCPECGAQIGGREHQLQQGNRRLGDTRNGGWERRVGRPGYSVVSRSGSKGVWETICPDHET</sequence>
<comment type="caution">
    <text evidence="9">The sequence shown here is derived from an EMBL/GenBank/DDBJ whole genome shotgun (WGS) entry which is preliminary data.</text>
</comment>
<gene>
    <name evidence="9" type="primary">rnf213a</name>
    <name evidence="9" type="ORF">SPIL2461_LOCUS3968</name>
</gene>
<evidence type="ECO:0000256" key="1">
    <source>
        <dbReference type="ARBA" id="ARBA00004496"/>
    </source>
</evidence>
<dbReference type="AlphaFoldDB" id="A0A812KY75"/>
<evidence type="ECO:0000256" key="2">
    <source>
        <dbReference type="ARBA" id="ARBA00022490"/>
    </source>
</evidence>
<feature type="compositionally biased region" description="Basic and acidic residues" evidence="7">
    <location>
        <begin position="52"/>
        <end position="65"/>
    </location>
</feature>
<evidence type="ECO:0000256" key="5">
    <source>
        <dbReference type="ARBA" id="ARBA00022833"/>
    </source>
</evidence>
<feature type="region of interest" description="Disordered" evidence="7">
    <location>
        <begin position="43"/>
        <end position="65"/>
    </location>
</feature>
<evidence type="ECO:0000313" key="9">
    <source>
        <dbReference type="EMBL" id="CAE7238249.1"/>
    </source>
</evidence>
<reference evidence="9" key="1">
    <citation type="submission" date="2021-02" db="EMBL/GenBank/DDBJ databases">
        <authorList>
            <person name="Dougan E. K."/>
            <person name="Rhodes N."/>
            <person name="Thang M."/>
            <person name="Chan C."/>
        </authorList>
    </citation>
    <scope>NUCLEOTIDE SEQUENCE</scope>
</reference>
<dbReference type="PROSITE" id="PS51981">
    <property type="entry name" value="ZF_RZ"/>
    <property type="match status" value="1"/>
</dbReference>
<dbReference type="GO" id="GO:0002376">
    <property type="term" value="P:immune system process"/>
    <property type="evidence" value="ECO:0007669"/>
    <property type="project" value="UniProtKB-KW"/>
</dbReference>
<keyword evidence="4" id="KW-0863">Zinc-finger</keyword>
<dbReference type="Proteomes" id="UP000649617">
    <property type="component" value="Unassembled WGS sequence"/>
</dbReference>
<feature type="domain" description="RZ-type" evidence="8">
    <location>
        <begin position="1"/>
        <end position="67"/>
    </location>
</feature>
<evidence type="ECO:0000256" key="3">
    <source>
        <dbReference type="ARBA" id="ARBA00022723"/>
    </source>
</evidence>
<dbReference type="InterPro" id="IPR046439">
    <property type="entry name" value="ZF_RZ_dom"/>
</dbReference>
<evidence type="ECO:0000256" key="7">
    <source>
        <dbReference type="SAM" id="MobiDB-lite"/>
    </source>
</evidence>
<dbReference type="GO" id="GO:0005737">
    <property type="term" value="C:cytoplasm"/>
    <property type="evidence" value="ECO:0007669"/>
    <property type="project" value="UniProtKB-SubCell"/>
</dbReference>
<keyword evidence="2" id="KW-0963">Cytoplasm</keyword>
<name>A0A812KY75_SYMPI</name>